<keyword evidence="1 2" id="KW-0238">DNA-binding</keyword>
<comment type="caution">
    <text evidence="5">The sequence shown here is derived from an EMBL/GenBank/DDBJ whole genome shotgun (WGS) entry which is preliminary data.</text>
</comment>
<evidence type="ECO:0000256" key="3">
    <source>
        <dbReference type="SAM" id="MobiDB-lite"/>
    </source>
</evidence>
<organism evidence="5 6">
    <name type="scientific">Clathrus columnatus</name>
    <dbReference type="NCBI Taxonomy" id="1419009"/>
    <lineage>
        <taxon>Eukaryota</taxon>
        <taxon>Fungi</taxon>
        <taxon>Dikarya</taxon>
        <taxon>Basidiomycota</taxon>
        <taxon>Agaricomycotina</taxon>
        <taxon>Agaricomycetes</taxon>
        <taxon>Phallomycetidae</taxon>
        <taxon>Phallales</taxon>
        <taxon>Clathraceae</taxon>
        <taxon>Clathrus</taxon>
    </lineage>
</organism>
<dbReference type="AlphaFoldDB" id="A0AAV5AIN0"/>
<proteinExistence type="predicted"/>
<sequence length="474" mass="53250">MSSNSAKTINGDGLYTVQHRHPLHAFSLNHNQRKSTLIDPRILDEDPEFYEDAEPEEVSALTTGVCHVTEYNIKQLAFTLLFTCDPDSVRPLQSLNLPCAWLPYLHAVRMRSQGAWALRKYYPLPEQQKEWDKWEATHPADVLAKMESFNLSLIPTLSEEEIPPAPLPYLIMAAIAGSPSSKLTEREIKLALIRRFPYFAERLARNSRWQISVNWILSKYRCFEPVPRKPTSEDDGCAYRVLDISSFQLFIYPPRGFDSKRGNPQMVTGCEIPIYPFFPIDYGESISELALKPTRPPRQKRAQFNGIWLSTTTNTVDTNAAVGNNSLMASAPQGSWEINSHETSAEEGPSSHDELTEEISSGNSDVNLDHLMIQPTGSSGEEYMLAPLLEEVHMEVQSLPSLSDQLDSLRRAWPDSVDEPPVAPLPCQDLAGPSLWSQCLLFENIKSGSDRLAKRKLAAGISKQAHELLFGNNQ</sequence>
<feature type="compositionally biased region" description="Basic and acidic residues" evidence="3">
    <location>
        <begin position="340"/>
        <end position="354"/>
    </location>
</feature>
<protein>
    <recommendedName>
        <fullName evidence="4">Fork-head domain-containing protein</fullName>
    </recommendedName>
</protein>
<comment type="subcellular location">
    <subcellularLocation>
        <location evidence="2">Nucleus</location>
    </subcellularLocation>
</comment>
<dbReference type="PROSITE" id="PS50039">
    <property type="entry name" value="FORK_HEAD_3"/>
    <property type="match status" value="1"/>
</dbReference>
<gene>
    <name evidence="5" type="ORF">Clacol_008467</name>
</gene>
<keyword evidence="2" id="KW-0539">Nucleus</keyword>
<feature type="domain" description="Fork-head" evidence="4">
    <location>
        <begin position="162"/>
        <end position="262"/>
    </location>
</feature>
<feature type="DNA-binding region" description="Fork-head" evidence="2">
    <location>
        <begin position="162"/>
        <end position="262"/>
    </location>
</feature>
<dbReference type="GO" id="GO:0005634">
    <property type="term" value="C:nucleus"/>
    <property type="evidence" value="ECO:0007669"/>
    <property type="project" value="UniProtKB-SubCell"/>
</dbReference>
<dbReference type="Gene3D" id="1.10.10.10">
    <property type="entry name" value="Winged helix-like DNA-binding domain superfamily/Winged helix DNA-binding domain"/>
    <property type="match status" value="1"/>
</dbReference>
<dbReference type="Pfam" id="PF00250">
    <property type="entry name" value="Forkhead"/>
    <property type="match status" value="1"/>
</dbReference>
<feature type="region of interest" description="Disordered" evidence="3">
    <location>
        <begin position="340"/>
        <end position="359"/>
    </location>
</feature>
<name>A0AAV5AIN0_9AGAM</name>
<dbReference type="SUPFAM" id="SSF46785">
    <property type="entry name" value="Winged helix' DNA-binding domain"/>
    <property type="match status" value="1"/>
</dbReference>
<evidence type="ECO:0000313" key="6">
    <source>
        <dbReference type="Proteomes" id="UP001050691"/>
    </source>
</evidence>
<dbReference type="GO" id="GO:0003700">
    <property type="term" value="F:DNA-binding transcription factor activity"/>
    <property type="evidence" value="ECO:0007669"/>
    <property type="project" value="InterPro"/>
</dbReference>
<keyword evidence="6" id="KW-1185">Reference proteome</keyword>
<evidence type="ECO:0000313" key="5">
    <source>
        <dbReference type="EMBL" id="GJJ14205.1"/>
    </source>
</evidence>
<dbReference type="EMBL" id="BPWL01000009">
    <property type="protein sequence ID" value="GJJ14205.1"/>
    <property type="molecule type" value="Genomic_DNA"/>
</dbReference>
<evidence type="ECO:0000256" key="1">
    <source>
        <dbReference type="ARBA" id="ARBA00023125"/>
    </source>
</evidence>
<evidence type="ECO:0000256" key="2">
    <source>
        <dbReference type="PROSITE-ProRule" id="PRU00089"/>
    </source>
</evidence>
<dbReference type="InterPro" id="IPR036390">
    <property type="entry name" value="WH_DNA-bd_sf"/>
</dbReference>
<dbReference type="Proteomes" id="UP001050691">
    <property type="component" value="Unassembled WGS sequence"/>
</dbReference>
<dbReference type="InterPro" id="IPR001766">
    <property type="entry name" value="Fork_head_dom"/>
</dbReference>
<dbReference type="SMART" id="SM00339">
    <property type="entry name" value="FH"/>
    <property type="match status" value="1"/>
</dbReference>
<dbReference type="InterPro" id="IPR036388">
    <property type="entry name" value="WH-like_DNA-bd_sf"/>
</dbReference>
<accession>A0AAV5AIN0</accession>
<dbReference type="GO" id="GO:0043565">
    <property type="term" value="F:sequence-specific DNA binding"/>
    <property type="evidence" value="ECO:0007669"/>
    <property type="project" value="InterPro"/>
</dbReference>
<reference evidence="5" key="1">
    <citation type="submission" date="2021-10" db="EMBL/GenBank/DDBJ databases">
        <title>De novo Genome Assembly of Clathrus columnatus (Basidiomycota, Fungi) Using Illumina and Nanopore Sequence Data.</title>
        <authorList>
            <person name="Ogiso-Tanaka E."/>
            <person name="Itagaki H."/>
            <person name="Hosoya T."/>
            <person name="Hosaka K."/>
        </authorList>
    </citation>
    <scope>NUCLEOTIDE SEQUENCE</scope>
    <source>
        <strain evidence="5">MO-923</strain>
    </source>
</reference>
<evidence type="ECO:0000259" key="4">
    <source>
        <dbReference type="PROSITE" id="PS50039"/>
    </source>
</evidence>